<evidence type="ECO:0000313" key="1">
    <source>
        <dbReference type="EMBL" id="KAK7047339.1"/>
    </source>
</evidence>
<proteinExistence type="predicted"/>
<dbReference type="Proteomes" id="UP001383192">
    <property type="component" value="Unassembled WGS sequence"/>
</dbReference>
<reference evidence="1 2" key="1">
    <citation type="submission" date="2024-01" db="EMBL/GenBank/DDBJ databases">
        <title>A draft genome for a cacao thread blight-causing isolate of Paramarasmius palmivorus.</title>
        <authorList>
            <person name="Baruah I.K."/>
            <person name="Bukari Y."/>
            <person name="Amoako-Attah I."/>
            <person name="Meinhardt L.W."/>
            <person name="Bailey B.A."/>
            <person name="Cohen S.P."/>
        </authorList>
    </citation>
    <scope>NUCLEOTIDE SEQUENCE [LARGE SCALE GENOMIC DNA]</scope>
    <source>
        <strain evidence="1 2">GH-12</strain>
    </source>
</reference>
<name>A0AAW0D9E0_9AGAR</name>
<dbReference type="EMBL" id="JAYKXP010000020">
    <property type="protein sequence ID" value="KAK7047339.1"/>
    <property type="molecule type" value="Genomic_DNA"/>
</dbReference>
<sequence length="514" mass="58703">MTEAKGGSRGWLSPPTRRELILLIFALATFSISYNLDASLNYLGASVDLRAGHNLLIHNHLLPSSRASQFHVLEHKIFGSFSWLPWHTANSSSAKGVSRPIAFYSADEVDPAKRLLEGNWWGDRVEGQEKKAGDYQVWPFNGFWMGVPEREALGWIWDRLSREEKREGSIKDFEQFKKTLGRNRVQDGFWRWSESPWDDEDDEVEEETGNGLEWKGPRSTIVGRVGDFAIIDYAFLYNGTVYIILDDQDREREKLQSPELAITGWELISTTDALKILGDFGGVIRGTSWIAMDHEQDTTQTTLLGLQRIQSSLSVSNTVPDRIIYPNVPISSTQNPNTHMYTMKAAYPHTGMLYREDWEDYVEIGLHETKWSSEHSNSEVWKSIQKERKRKPGWVFERVVVGFGRGDDVFLGGEEMWFDAPRNNLATFFGLEEKEGKKWFDFELKGRKRVAIVSTSAEDGSSGIAEVITPETPWAERMKVLLRTQVLICSLGSSCAEDLVWMPRGGVVVSYRWW</sequence>
<comment type="caution">
    <text evidence="1">The sequence shown here is derived from an EMBL/GenBank/DDBJ whole genome shotgun (WGS) entry which is preliminary data.</text>
</comment>
<keyword evidence="2" id="KW-1185">Reference proteome</keyword>
<accession>A0AAW0D9E0</accession>
<evidence type="ECO:0000313" key="2">
    <source>
        <dbReference type="Proteomes" id="UP001383192"/>
    </source>
</evidence>
<organism evidence="1 2">
    <name type="scientific">Paramarasmius palmivorus</name>
    <dbReference type="NCBI Taxonomy" id="297713"/>
    <lineage>
        <taxon>Eukaryota</taxon>
        <taxon>Fungi</taxon>
        <taxon>Dikarya</taxon>
        <taxon>Basidiomycota</taxon>
        <taxon>Agaricomycotina</taxon>
        <taxon>Agaricomycetes</taxon>
        <taxon>Agaricomycetidae</taxon>
        <taxon>Agaricales</taxon>
        <taxon>Marasmiineae</taxon>
        <taxon>Marasmiaceae</taxon>
        <taxon>Paramarasmius</taxon>
    </lineage>
</organism>
<protein>
    <submittedName>
        <fullName evidence="1">Uncharacterized protein</fullName>
    </submittedName>
</protein>
<gene>
    <name evidence="1" type="ORF">VNI00_006570</name>
</gene>
<dbReference type="AlphaFoldDB" id="A0AAW0D9E0"/>